<dbReference type="RefSeq" id="WP_344602719.1">
    <property type="nucleotide sequence ID" value="NZ_BAAAHE010000008.1"/>
</dbReference>
<gene>
    <name evidence="2" type="ORF">GCM10009547_12400</name>
</gene>
<keyword evidence="3" id="KW-1185">Reference proteome</keyword>
<dbReference type="SUPFAM" id="SSF52096">
    <property type="entry name" value="ClpP/crotonase"/>
    <property type="match status" value="1"/>
</dbReference>
<dbReference type="Pfam" id="PF00378">
    <property type="entry name" value="ECH_1"/>
    <property type="match status" value="1"/>
</dbReference>
<comment type="caution">
    <text evidence="2">The sequence shown here is derived from an EMBL/GenBank/DDBJ whole genome shotgun (WGS) entry which is preliminary data.</text>
</comment>
<dbReference type="CDD" id="cd06558">
    <property type="entry name" value="crotonase-like"/>
    <property type="match status" value="1"/>
</dbReference>
<dbReference type="PANTHER" id="PTHR43802">
    <property type="entry name" value="ENOYL-COA HYDRATASE"/>
    <property type="match status" value="1"/>
</dbReference>
<dbReference type="EMBL" id="BAAAHE010000008">
    <property type="protein sequence ID" value="GAA0611885.1"/>
    <property type="molecule type" value="Genomic_DNA"/>
</dbReference>
<reference evidence="2 3" key="1">
    <citation type="journal article" date="2019" name="Int. J. Syst. Evol. Microbiol.">
        <title>The Global Catalogue of Microorganisms (GCM) 10K type strain sequencing project: providing services to taxonomists for standard genome sequencing and annotation.</title>
        <authorList>
            <consortium name="The Broad Institute Genomics Platform"/>
            <consortium name="The Broad Institute Genome Sequencing Center for Infectious Disease"/>
            <person name="Wu L."/>
            <person name="Ma J."/>
        </authorList>
    </citation>
    <scope>NUCLEOTIDE SEQUENCE [LARGE SCALE GENOMIC DNA]</scope>
    <source>
        <strain evidence="2 3">JCM 10671</strain>
    </source>
</reference>
<organism evidence="2 3">
    <name type="scientific">Sporichthya brevicatena</name>
    <dbReference type="NCBI Taxonomy" id="171442"/>
    <lineage>
        <taxon>Bacteria</taxon>
        <taxon>Bacillati</taxon>
        <taxon>Actinomycetota</taxon>
        <taxon>Actinomycetes</taxon>
        <taxon>Sporichthyales</taxon>
        <taxon>Sporichthyaceae</taxon>
        <taxon>Sporichthya</taxon>
    </lineage>
</organism>
<evidence type="ECO:0000313" key="3">
    <source>
        <dbReference type="Proteomes" id="UP001500957"/>
    </source>
</evidence>
<proteinExistence type="inferred from homology"/>
<dbReference type="Proteomes" id="UP001500957">
    <property type="component" value="Unassembled WGS sequence"/>
</dbReference>
<dbReference type="Gene3D" id="3.90.226.10">
    <property type="entry name" value="2-enoyl-CoA Hydratase, Chain A, domain 1"/>
    <property type="match status" value="1"/>
</dbReference>
<comment type="similarity">
    <text evidence="1">Belongs to the enoyl-CoA hydratase/isomerase family.</text>
</comment>
<dbReference type="PANTHER" id="PTHR43802:SF1">
    <property type="entry name" value="IP11341P-RELATED"/>
    <property type="match status" value="1"/>
</dbReference>
<sequence>MSEALVRRVDSDGLTVLELNRPERLNALTSALFRELAEHVTELETSTTIGCVVLRGANRCFSAGHDLDDIASGDSKEHLQFEARVVERLALLPQPVIAAVEGHCYTGALELALVADLIVASRSARFADTHAKFALTPLWGMSQRLPRRVGQSRALEMMYTAATYSGEEAARIGLANFVFPEDEFDAALDHLIRRILDNSWFSHAANKRLVRTADELPLTAGLAHEFFHSEGVGPDNAARLAAWKK</sequence>
<protein>
    <submittedName>
        <fullName evidence="2">Enoyl-CoA hydratase/isomerase family protein</fullName>
    </submittedName>
</protein>
<evidence type="ECO:0000313" key="2">
    <source>
        <dbReference type="EMBL" id="GAA0611885.1"/>
    </source>
</evidence>
<dbReference type="InterPro" id="IPR029045">
    <property type="entry name" value="ClpP/crotonase-like_dom_sf"/>
</dbReference>
<name>A0ABN1GHX5_9ACTN</name>
<accession>A0ABN1GHX5</accession>
<evidence type="ECO:0000256" key="1">
    <source>
        <dbReference type="ARBA" id="ARBA00005254"/>
    </source>
</evidence>
<dbReference type="InterPro" id="IPR001753">
    <property type="entry name" value="Enoyl-CoA_hydra/iso"/>
</dbReference>